<sequence>MGLGGSILLIAVGAILAFATDWDIDGANVNLIGVILMAAGLLGVAAFTSIYKRRRAVVPQATVVEDRHQNPL</sequence>
<proteinExistence type="predicted"/>
<accession>A0ABX1H1A3</accession>
<dbReference type="RefSeq" id="WP_168536965.1">
    <property type="nucleotide sequence ID" value="NZ_JAAWWP010000003.1"/>
</dbReference>
<comment type="caution">
    <text evidence="3">The sequence shown here is derived from an EMBL/GenBank/DDBJ whole genome shotgun (WGS) entry which is preliminary data.</text>
</comment>
<keyword evidence="1" id="KW-0472">Membrane</keyword>
<evidence type="ECO:0000256" key="1">
    <source>
        <dbReference type="SAM" id="Phobius"/>
    </source>
</evidence>
<evidence type="ECO:0000259" key="2">
    <source>
        <dbReference type="Pfam" id="PF20059"/>
    </source>
</evidence>
<name>A0ABX1H1A3_9ACTN</name>
<dbReference type="EMBL" id="JAAWWP010000003">
    <property type="protein sequence ID" value="NKI41029.1"/>
    <property type="molecule type" value="Genomic_DNA"/>
</dbReference>
<keyword evidence="1" id="KW-0812">Transmembrane</keyword>
<feature type="domain" description="DUF6458" evidence="2">
    <location>
        <begin position="1"/>
        <end position="66"/>
    </location>
</feature>
<evidence type="ECO:0000313" key="4">
    <source>
        <dbReference type="Proteomes" id="UP000772196"/>
    </source>
</evidence>
<feature type="transmembrane region" description="Helical" evidence="1">
    <location>
        <begin position="29"/>
        <end position="51"/>
    </location>
</feature>
<keyword evidence="4" id="KW-1185">Reference proteome</keyword>
<gene>
    <name evidence="3" type="ORF">HFV08_07225</name>
</gene>
<reference evidence="3 4" key="1">
    <citation type="submission" date="2020-04" db="EMBL/GenBank/DDBJ databases">
        <title>Phylogenetic Diversity and Antibacterial Activity against Ralstonia solanacearum of Endophytic Actinomycete Isolated from Moss.</title>
        <authorList>
            <person name="Zhuang X."/>
        </authorList>
    </citation>
    <scope>NUCLEOTIDE SEQUENCE [LARGE SCALE GENOMIC DNA]</scope>
    <source>
        <strain evidence="3 4">LD120</strain>
    </source>
</reference>
<protein>
    <recommendedName>
        <fullName evidence="2">DUF6458 domain-containing protein</fullName>
    </recommendedName>
</protein>
<organism evidence="3 4">
    <name type="scientific">Streptomyces physcomitrii</name>
    <dbReference type="NCBI Taxonomy" id="2724184"/>
    <lineage>
        <taxon>Bacteria</taxon>
        <taxon>Bacillati</taxon>
        <taxon>Actinomycetota</taxon>
        <taxon>Actinomycetes</taxon>
        <taxon>Kitasatosporales</taxon>
        <taxon>Streptomycetaceae</taxon>
        <taxon>Streptomyces</taxon>
    </lineage>
</organism>
<dbReference type="Pfam" id="PF20059">
    <property type="entry name" value="DUF6458"/>
    <property type="match status" value="1"/>
</dbReference>
<keyword evidence="1" id="KW-1133">Transmembrane helix</keyword>
<dbReference type="Proteomes" id="UP000772196">
    <property type="component" value="Unassembled WGS sequence"/>
</dbReference>
<evidence type="ECO:0000313" key="3">
    <source>
        <dbReference type="EMBL" id="NKI41029.1"/>
    </source>
</evidence>
<dbReference type="InterPro" id="IPR045597">
    <property type="entry name" value="DUF6458"/>
</dbReference>